<organism evidence="1">
    <name type="scientific">Myoviridae sp. ctguh8</name>
    <dbReference type="NCBI Taxonomy" id="2826682"/>
    <lineage>
        <taxon>Viruses</taxon>
        <taxon>Duplodnaviria</taxon>
        <taxon>Heunggongvirae</taxon>
        <taxon>Uroviricota</taxon>
        <taxon>Caudoviricetes</taxon>
    </lineage>
</organism>
<dbReference type="EMBL" id="BK014886">
    <property type="protein sequence ID" value="DAD80693.1"/>
    <property type="molecule type" value="Genomic_DNA"/>
</dbReference>
<dbReference type="InterPro" id="IPR049254">
    <property type="entry name" value="Phage_tail_terminator"/>
</dbReference>
<accession>A0A8S5MEE6</accession>
<protein>
    <submittedName>
        <fullName evidence="1">Tail completion protein</fullName>
    </submittedName>
</protein>
<proteinExistence type="predicted"/>
<evidence type="ECO:0000313" key="1">
    <source>
        <dbReference type="EMBL" id="DAD80693.1"/>
    </source>
</evidence>
<sequence>MVTKLYKNIAAGLKAIKACKVYAEDVPQNFMQPSFLISFYDQNPSRGINGRLINTVSVDVAYFPEARQETNGECWEVGQKLLRELRINDFKIKNRNLKITDKVLHFMFDVDYREYLSTDAQTMQTLSKNTDIKEV</sequence>
<dbReference type="Pfam" id="PF20765">
    <property type="entry name" value="Phage_tail_terminator_8"/>
    <property type="match status" value="1"/>
</dbReference>
<name>A0A8S5MEE6_9CAUD</name>
<reference evidence="1" key="1">
    <citation type="journal article" date="2021" name="Proc. Natl. Acad. Sci. U.S.A.">
        <title>A Catalog of Tens of Thousands of Viruses from Human Metagenomes Reveals Hidden Associations with Chronic Diseases.</title>
        <authorList>
            <person name="Tisza M.J."/>
            <person name="Buck C.B."/>
        </authorList>
    </citation>
    <scope>NUCLEOTIDE SEQUENCE</scope>
    <source>
        <strain evidence="1">Ctguh8</strain>
    </source>
</reference>